<dbReference type="Proteomes" id="UP000663873">
    <property type="component" value="Unassembled WGS sequence"/>
</dbReference>
<dbReference type="EMBL" id="CAJOBP010098731">
    <property type="protein sequence ID" value="CAF4969911.1"/>
    <property type="molecule type" value="Genomic_DNA"/>
</dbReference>
<protein>
    <submittedName>
        <fullName evidence="1">Uncharacterized protein</fullName>
    </submittedName>
</protein>
<organism evidence="1 2">
    <name type="scientific">Rotaria socialis</name>
    <dbReference type="NCBI Taxonomy" id="392032"/>
    <lineage>
        <taxon>Eukaryota</taxon>
        <taxon>Metazoa</taxon>
        <taxon>Spiralia</taxon>
        <taxon>Gnathifera</taxon>
        <taxon>Rotifera</taxon>
        <taxon>Eurotatoria</taxon>
        <taxon>Bdelloidea</taxon>
        <taxon>Philodinida</taxon>
        <taxon>Philodinidae</taxon>
        <taxon>Rotaria</taxon>
    </lineage>
</organism>
<evidence type="ECO:0000313" key="2">
    <source>
        <dbReference type="Proteomes" id="UP000663873"/>
    </source>
</evidence>
<feature type="non-terminal residue" evidence="1">
    <location>
        <position position="1"/>
    </location>
</feature>
<proteinExistence type="predicted"/>
<comment type="caution">
    <text evidence="1">The sequence shown here is derived from an EMBL/GenBank/DDBJ whole genome shotgun (WGS) entry which is preliminary data.</text>
</comment>
<keyword evidence="2" id="KW-1185">Reference proteome</keyword>
<reference evidence="1" key="1">
    <citation type="submission" date="2021-02" db="EMBL/GenBank/DDBJ databases">
        <authorList>
            <person name="Nowell W R."/>
        </authorList>
    </citation>
    <scope>NUCLEOTIDE SEQUENCE</scope>
</reference>
<accession>A0A821YYZ6</accession>
<gene>
    <name evidence="1" type="ORF">UJA718_LOCUS48706</name>
</gene>
<evidence type="ECO:0000313" key="1">
    <source>
        <dbReference type="EMBL" id="CAF4969911.1"/>
    </source>
</evidence>
<name>A0A821YYZ6_9BILA</name>
<sequence>MQKSSFEFMRSLQQRPPADFNIILHRSQVLNHVV</sequence>
<dbReference type="AlphaFoldDB" id="A0A821YYZ6"/>